<dbReference type="OrthoDB" id="3349377at2759"/>
<evidence type="ECO:0000313" key="4">
    <source>
        <dbReference type="Proteomes" id="UP000217199"/>
    </source>
</evidence>
<dbReference type="Pfam" id="PF20151">
    <property type="entry name" value="DUF6533"/>
    <property type="match status" value="1"/>
</dbReference>
<dbReference type="EMBL" id="NBII01000008">
    <property type="protein sequence ID" value="PAV16649.1"/>
    <property type="molecule type" value="Genomic_DNA"/>
</dbReference>
<feature type="transmembrane region" description="Helical" evidence="1">
    <location>
        <begin position="197"/>
        <end position="216"/>
    </location>
</feature>
<feature type="transmembrane region" description="Helical" evidence="1">
    <location>
        <begin position="144"/>
        <end position="167"/>
    </location>
</feature>
<comment type="caution">
    <text evidence="3">The sequence shown here is derived from an EMBL/GenBank/DDBJ whole genome shotgun (WGS) entry which is preliminary data.</text>
</comment>
<organism evidence="3 4">
    <name type="scientific">Pyrrhoderma noxium</name>
    <dbReference type="NCBI Taxonomy" id="2282107"/>
    <lineage>
        <taxon>Eukaryota</taxon>
        <taxon>Fungi</taxon>
        <taxon>Dikarya</taxon>
        <taxon>Basidiomycota</taxon>
        <taxon>Agaricomycotina</taxon>
        <taxon>Agaricomycetes</taxon>
        <taxon>Hymenochaetales</taxon>
        <taxon>Hymenochaetaceae</taxon>
        <taxon>Pyrrhoderma</taxon>
    </lineage>
</organism>
<reference evidence="3 4" key="1">
    <citation type="journal article" date="2017" name="Mol. Ecol.">
        <title>Comparative and population genomic landscape of Phellinus noxius: A hypervariable fungus causing root rot in trees.</title>
        <authorList>
            <person name="Chung C.L."/>
            <person name="Lee T.J."/>
            <person name="Akiba M."/>
            <person name="Lee H.H."/>
            <person name="Kuo T.H."/>
            <person name="Liu D."/>
            <person name="Ke H.M."/>
            <person name="Yokoi T."/>
            <person name="Roa M.B."/>
            <person name="Lu M.J."/>
            <person name="Chang Y.Y."/>
            <person name="Ann P.J."/>
            <person name="Tsai J.N."/>
            <person name="Chen C.Y."/>
            <person name="Tzean S.S."/>
            <person name="Ota Y."/>
            <person name="Hattori T."/>
            <person name="Sahashi N."/>
            <person name="Liou R.F."/>
            <person name="Kikuchi T."/>
            <person name="Tsai I.J."/>
        </authorList>
    </citation>
    <scope>NUCLEOTIDE SEQUENCE [LARGE SCALE GENOMIC DNA]</scope>
    <source>
        <strain evidence="3 4">FFPRI411160</strain>
    </source>
</reference>
<gene>
    <name evidence="3" type="ORF">PNOK_0826900</name>
</gene>
<feature type="transmembrane region" description="Helical" evidence="1">
    <location>
        <begin position="240"/>
        <end position="259"/>
    </location>
</feature>
<feature type="transmembrane region" description="Helical" evidence="1">
    <location>
        <begin position="59"/>
        <end position="79"/>
    </location>
</feature>
<evidence type="ECO:0000256" key="1">
    <source>
        <dbReference type="SAM" id="Phobius"/>
    </source>
</evidence>
<dbReference type="InterPro" id="IPR045340">
    <property type="entry name" value="DUF6533"/>
</dbReference>
<feature type="transmembrane region" description="Helical" evidence="1">
    <location>
        <begin position="115"/>
        <end position="132"/>
    </location>
</feature>
<feature type="domain" description="DUF6533" evidence="2">
    <location>
        <begin position="25"/>
        <end position="70"/>
    </location>
</feature>
<dbReference type="InParanoid" id="A0A286UAQ3"/>
<name>A0A286UAQ3_9AGAM</name>
<dbReference type="AlphaFoldDB" id="A0A286UAQ3"/>
<protein>
    <recommendedName>
        <fullName evidence="2">DUF6533 domain-containing protein</fullName>
    </recommendedName>
</protein>
<keyword evidence="1" id="KW-0812">Transmembrane</keyword>
<keyword evidence="1" id="KW-1133">Transmembrane helix</keyword>
<evidence type="ECO:0000313" key="3">
    <source>
        <dbReference type="EMBL" id="PAV16649.1"/>
    </source>
</evidence>
<keyword evidence="1" id="KW-0472">Membrane</keyword>
<sequence length="334" mass="37845">MTPDLGHFSLEELIKEVYCTRLWNYTILSALVLYIYYYVTTLDSEVSVMWGAGFGIGKLIFYSIRYFTLFYVIFINIGLSHTHTNVSAETLVFWHFPIIVPGLRTTRCKILEDISYISTFVIILLADFALQLKLYALYQKSKRILTFMVIISISMVIYYTTFAAMVIKNWTIILVTDSEVNLSTHYMIYPSYYNKALIPKLITEGIMLALALRVGVKNMRQNGGIEMSNSLLNLIVKDSIFYFVVIFSLCLSNQLLRFLADPEFFPLPGPIILALEGTLSQHLLINVRIQASKRGGMETEFSLEGIRFRSGLGSDEGVPDGSFGSVYSITSTAD</sequence>
<evidence type="ECO:0000259" key="2">
    <source>
        <dbReference type="Pfam" id="PF20151"/>
    </source>
</evidence>
<keyword evidence="4" id="KW-1185">Reference proteome</keyword>
<proteinExistence type="predicted"/>
<feature type="transmembrane region" description="Helical" evidence="1">
    <location>
        <begin position="22"/>
        <end position="39"/>
    </location>
</feature>
<dbReference type="Proteomes" id="UP000217199">
    <property type="component" value="Unassembled WGS sequence"/>
</dbReference>
<accession>A0A286UAQ3</accession>